<evidence type="ECO:0000313" key="1">
    <source>
        <dbReference type="EMBL" id="KPM48085.1"/>
    </source>
</evidence>
<keyword evidence="2" id="KW-1185">Reference proteome</keyword>
<protein>
    <submittedName>
        <fullName evidence="1">Uncharacterized protein</fullName>
    </submittedName>
</protein>
<dbReference type="EMBL" id="LGTQ01000009">
    <property type="protein sequence ID" value="KPM48085.1"/>
    <property type="molecule type" value="Genomic_DNA"/>
</dbReference>
<dbReference type="Proteomes" id="UP000050454">
    <property type="component" value="Unassembled WGS sequence"/>
</dbReference>
<dbReference type="NCBIfam" id="NF045639">
    <property type="entry name" value="GCX_COOH"/>
    <property type="match status" value="1"/>
</dbReference>
<dbReference type="AlphaFoldDB" id="A0A0P7C234"/>
<evidence type="ECO:0000313" key="2">
    <source>
        <dbReference type="Proteomes" id="UP000050454"/>
    </source>
</evidence>
<comment type="caution">
    <text evidence="1">The sequence shown here is derived from an EMBL/GenBank/DDBJ whole genome shotgun (WGS) entry which is preliminary data.</text>
</comment>
<gene>
    <name evidence="1" type="ORF">AFM12_12925</name>
</gene>
<name>A0A0P7C234_9BACT</name>
<sequence>MVLRFSKRLISVLLFIAPGVLFAQKDKTPLRPFSSTSTVQDTCEVTCSLFGANIDNLISTENLSFDAPVDLISCQDNALNFEPGCLLNYNNQKWLLVKIKSGKDLVFTIENSAETDIDAAIWGPVAQNDINQACDVLGDFPKSCEYTETGKELTLTNVNAGEYYVMLVTNFDNVETTIELTQPEGGEVRYIYLCPSDIVLNSAINGSQNQFAVNSVRISSGLQDSTMFIAHSGNSISLLPGFSTSNNVVFEAKIQACLNNTESYIPAYSEIVCEDFSNHTSNVPHLYANNGTNELVGTVFAQSPPMYSIDQVHWSTMTKIGSDKGGNRYYYAYREPFEKASVVLLKSAEGCPVYGDTRSTYPFTYNGYEDSNIPTLDSVTQYYDLNTPFFISTDVQEPRPNHDVYALYLKHDLPEIGYRINGQNWRYNVDHTSIYEEYNQRYIDVTRINGFTAPKDFILDFTQDAGVTIDRYHVTRSSAGGHFAVTTTFTRIEDGKTWVHTFQGDINVNMKLGEYTSTDLFGNCFFLGTQDEGDTFYPLTSVKGEYTLDEAMLVRVRR</sequence>
<reference evidence="1 2" key="1">
    <citation type="submission" date="2015-07" db="EMBL/GenBank/DDBJ databases">
        <title>The draft genome sequence of Leadbetterella sp. JN14-9.</title>
        <authorList>
            <person name="Liu Y."/>
            <person name="Du J."/>
            <person name="Shao Z."/>
        </authorList>
    </citation>
    <scope>NUCLEOTIDE SEQUENCE [LARGE SCALE GENOMIC DNA]</scope>
    <source>
        <strain evidence="1 2">JN14-9</strain>
    </source>
</reference>
<proteinExistence type="predicted"/>
<accession>A0A0P7C234</accession>
<dbReference type="RefSeq" id="WP_055148838.1">
    <property type="nucleotide sequence ID" value="NZ_JXSZ01000009.1"/>
</dbReference>
<dbReference type="InterPro" id="IPR055015">
    <property type="entry name" value="GCX_COOH"/>
</dbReference>
<organism evidence="1 2">
    <name type="scientific">Jiulongibacter sediminis</name>
    <dbReference type="NCBI Taxonomy" id="1605367"/>
    <lineage>
        <taxon>Bacteria</taxon>
        <taxon>Pseudomonadati</taxon>
        <taxon>Bacteroidota</taxon>
        <taxon>Cytophagia</taxon>
        <taxon>Cytophagales</taxon>
        <taxon>Leadbetterellaceae</taxon>
        <taxon>Jiulongibacter</taxon>
    </lineage>
</organism>